<organism evidence="2 3">
    <name type="scientific">Sphaerosporella brunnea</name>
    <dbReference type="NCBI Taxonomy" id="1250544"/>
    <lineage>
        <taxon>Eukaryota</taxon>
        <taxon>Fungi</taxon>
        <taxon>Dikarya</taxon>
        <taxon>Ascomycota</taxon>
        <taxon>Pezizomycotina</taxon>
        <taxon>Pezizomycetes</taxon>
        <taxon>Pezizales</taxon>
        <taxon>Pyronemataceae</taxon>
        <taxon>Sphaerosporella</taxon>
    </lineage>
</organism>
<evidence type="ECO:0000313" key="2">
    <source>
        <dbReference type="EMBL" id="KAA8909844.1"/>
    </source>
</evidence>
<dbReference type="InParanoid" id="A0A5J5F1C4"/>
<accession>A0A5J5F1C4</accession>
<dbReference type="EMBL" id="VXIS01000053">
    <property type="protein sequence ID" value="KAA8909844.1"/>
    <property type="molecule type" value="Genomic_DNA"/>
</dbReference>
<dbReference type="AlphaFoldDB" id="A0A5J5F1C4"/>
<protein>
    <submittedName>
        <fullName evidence="2">Uncharacterized protein</fullName>
    </submittedName>
</protein>
<keyword evidence="3" id="KW-1185">Reference proteome</keyword>
<sequence length="154" mass="17656">MRGSYCSSFAPSMRITPGKVYTAMHSMTRQFFQHTNGGQELAALELFTAETKQRFCDVIGTWDFSDEVVAAFCRRGTICDNLREWLMYMLFKSIRKTVKKNPKGARRMVQSSRSPLSSPEVGWPTIMMTRTTSVTMIPRMTINSGRPPLRHHRP</sequence>
<feature type="region of interest" description="Disordered" evidence="1">
    <location>
        <begin position="102"/>
        <end position="122"/>
    </location>
</feature>
<gene>
    <name evidence="2" type="ORF">FN846DRAFT_586802</name>
</gene>
<comment type="caution">
    <text evidence="2">The sequence shown here is derived from an EMBL/GenBank/DDBJ whole genome shotgun (WGS) entry which is preliminary data.</text>
</comment>
<reference evidence="2 3" key="1">
    <citation type="submission" date="2019-09" db="EMBL/GenBank/DDBJ databases">
        <title>Draft genome of the ectomycorrhizal ascomycete Sphaerosporella brunnea.</title>
        <authorList>
            <consortium name="DOE Joint Genome Institute"/>
            <person name="Benucci G.M."/>
            <person name="Marozzi G."/>
            <person name="Antonielli L."/>
            <person name="Sanchez S."/>
            <person name="Marco P."/>
            <person name="Wang X."/>
            <person name="Falini L.B."/>
            <person name="Barry K."/>
            <person name="Haridas S."/>
            <person name="Lipzen A."/>
            <person name="Labutti K."/>
            <person name="Grigoriev I.V."/>
            <person name="Murat C."/>
            <person name="Martin F."/>
            <person name="Albertini E."/>
            <person name="Donnini D."/>
            <person name="Bonito G."/>
        </authorList>
    </citation>
    <scope>NUCLEOTIDE SEQUENCE [LARGE SCALE GENOMIC DNA]</scope>
    <source>
        <strain evidence="2 3">Sb_GMNB300</strain>
    </source>
</reference>
<evidence type="ECO:0000256" key="1">
    <source>
        <dbReference type="SAM" id="MobiDB-lite"/>
    </source>
</evidence>
<name>A0A5J5F1C4_9PEZI</name>
<dbReference type="Proteomes" id="UP000326924">
    <property type="component" value="Unassembled WGS sequence"/>
</dbReference>
<proteinExistence type="predicted"/>
<evidence type="ECO:0000313" key="3">
    <source>
        <dbReference type="Proteomes" id="UP000326924"/>
    </source>
</evidence>